<evidence type="ECO:0000256" key="3">
    <source>
        <dbReference type="PROSITE-ProRule" id="PRU00221"/>
    </source>
</evidence>
<dbReference type="STRING" id="67801.A0A1B0B665"/>
<evidence type="ECO:0000256" key="1">
    <source>
        <dbReference type="ARBA" id="ARBA00022574"/>
    </source>
</evidence>
<dbReference type="AlphaFoldDB" id="A0A1B0B665"/>
<dbReference type="InterPro" id="IPR015943">
    <property type="entry name" value="WD40/YVTN_repeat-like_dom_sf"/>
</dbReference>
<evidence type="ECO:0000313" key="4">
    <source>
        <dbReference type="EnsemblMetazoa" id="GPPI020206-PA"/>
    </source>
</evidence>
<name>A0A1B0B665_9MUSC</name>
<protein>
    <submittedName>
        <fullName evidence="4">Uncharacterized protein</fullName>
    </submittedName>
</protein>
<reference evidence="4" key="2">
    <citation type="submission" date="2020-05" db="UniProtKB">
        <authorList>
            <consortium name="EnsemblMetazoa"/>
        </authorList>
    </citation>
    <scope>IDENTIFICATION</scope>
    <source>
        <strain evidence="4">IAEA</strain>
    </source>
</reference>
<keyword evidence="1 3" id="KW-0853">WD repeat</keyword>
<accession>A0A1B0B665</accession>
<dbReference type="Gene3D" id="2.130.10.10">
    <property type="entry name" value="YVTN repeat-like/Quinoprotein amine dehydrogenase"/>
    <property type="match status" value="1"/>
</dbReference>
<dbReference type="PRINTS" id="PR00320">
    <property type="entry name" value="GPROTEINBRPT"/>
</dbReference>
<sequence>MHTYNISGQLRLKTKSTNPMIDFEVVAPPDDTVSALKFSPAAVQQNYLIAGSWDSSVRCWEVEQTGKTLPRAIKTVGGCPVLDACWSDDGTKVFIATENQVKIWDLVSDQTMQVAAHQAPVKTCHWIKGSKYACLMTGSWDKTIKFWDTRSSNPMLSLNLPERCYCADVDYPIAVVGTAGKNVIVYSLENTPTEFKRQEGLLKYQHRAIAICRDKKQTPTGYAVGSIEGRVVLKYLNPLNPKDRLTFKCHRSAVSAASQDVYAINDMAFHPIHGTLVTVGSDGTFCFWDTDACKRLKCSEKMNQSITKCSLNANGDIFAYALGYDWSKGYEYFSPTKKPQIFLRRCYEELNPRTA</sequence>
<dbReference type="PROSITE" id="PS00678">
    <property type="entry name" value="WD_REPEATS_1"/>
    <property type="match status" value="1"/>
</dbReference>
<organism evidence="4 5">
    <name type="scientific">Glossina palpalis gambiensis</name>
    <dbReference type="NCBI Taxonomy" id="67801"/>
    <lineage>
        <taxon>Eukaryota</taxon>
        <taxon>Metazoa</taxon>
        <taxon>Ecdysozoa</taxon>
        <taxon>Arthropoda</taxon>
        <taxon>Hexapoda</taxon>
        <taxon>Insecta</taxon>
        <taxon>Pterygota</taxon>
        <taxon>Neoptera</taxon>
        <taxon>Endopterygota</taxon>
        <taxon>Diptera</taxon>
        <taxon>Brachycera</taxon>
        <taxon>Muscomorpha</taxon>
        <taxon>Hippoboscoidea</taxon>
        <taxon>Glossinidae</taxon>
        <taxon>Glossina</taxon>
    </lineage>
</organism>
<dbReference type="InterPro" id="IPR020472">
    <property type="entry name" value="WD40_PAC1"/>
</dbReference>
<keyword evidence="2" id="KW-0677">Repeat</keyword>
<dbReference type="PROSITE" id="PS50082">
    <property type="entry name" value="WD_REPEATS_2"/>
    <property type="match status" value="2"/>
</dbReference>
<dbReference type="EMBL" id="JXJN01008989">
    <property type="status" value="NOT_ANNOTATED_CDS"/>
    <property type="molecule type" value="Genomic_DNA"/>
</dbReference>
<dbReference type="InterPro" id="IPR019775">
    <property type="entry name" value="WD40_repeat_CS"/>
</dbReference>
<reference evidence="5" key="1">
    <citation type="submission" date="2015-01" db="EMBL/GenBank/DDBJ databases">
        <authorList>
            <person name="Aksoy S."/>
            <person name="Warren W."/>
            <person name="Wilson R.K."/>
        </authorList>
    </citation>
    <scope>NUCLEOTIDE SEQUENCE [LARGE SCALE GENOMIC DNA]</scope>
    <source>
        <strain evidence="5">IAEA</strain>
    </source>
</reference>
<dbReference type="Pfam" id="PF00400">
    <property type="entry name" value="WD40"/>
    <property type="match status" value="4"/>
</dbReference>
<dbReference type="SMART" id="SM00320">
    <property type="entry name" value="WD40"/>
    <property type="match status" value="4"/>
</dbReference>
<dbReference type="EnsemblMetazoa" id="GPPI020206-RA">
    <property type="protein sequence ID" value="GPPI020206-PA"/>
    <property type="gene ID" value="GPPI020206"/>
</dbReference>
<keyword evidence="5" id="KW-1185">Reference proteome</keyword>
<feature type="repeat" description="WD" evidence="3">
    <location>
        <begin position="114"/>
        <end position="157"/>
    </location>
</feature>
<evidence type="ECO:0000256" key="2">
    <source>
        <dbReference type="ARBA" id="ARBA00022737"/>
    </source>
</evidence>
<proteinExistence type="predicted"/>
<feature type="repeat" description="WD" evidence="3">
    <location>
        <begin position="26"/>
        <end position="63"/>
    </location>
</feature>
<dbReference type="InterPro" id="IPR001680">
    <property type="entry name" value="WD40_rpt"/>
</dbReference>
<dbReference type="VEuPathDB" id="VectorBase:GPPI020206"/>
<evidence type="ECO:0000313" key="5">
    <source>
        <dbReference type="Proteomes" id="UP000092460"/>
    </source>
</evidence>
<dbReference type="SUPFAM" id="SSF50978">
    <property type="entry name" value="WD40 repeat-like"/>
    <property type="match status" value="1"/>
</dbReference>
<dbReference type="Proteomes" id="UP000092460">
    <property type="component" value="Unassembled WGS sequence"/>
</dbReference>
<dbReference type="InterPro" id="IPR036322">
    <property type="entry name" value="WD40_repeat_dom_sf"/>
</dbReference>
<dbReference type="PANTHER" id="PTHR10971">
    <property type="entry name" value="MRNA EXPORT FACTOR AND BUB3"/>
    <property type="match status" value="1"/>
</dbReference>